<feature type="compositionally biased region" description="Low complexity" evidence="1">
    <location>
        <begin position="348"/>
        <end position="359"/>
    </location>
</feature>
<dbReference type="AlphaFoldDB" id="A0A4P9VW76"/>
<gene>
    <name evidence="2" type="ORF">BDK51DRAFT_28009</name>
</gene>
<evidence type="ECO:0000313" key="3">
    <source>
        <dbReference type="Proteomes" id="UP000269721"/>
    </source>
</evidence>
<proteinExistence type="predicted"/>
<evidence type="ECO:0000256" key="1">
    <source>
        <dbReference type="SAM" id="MobiDB-lite"/>
    </source>
</evidence>
<feature type="compositionally biased region" description="Low complexity" evidence="1">
    <location>
        <begin position="169"/>
        <end position="186"/>
    </location>
</feature>
<feature type="non-terminal residue" evidence="2">
    <location>
        <position position="444"/>
    </location>
</feature>
<reference evidence="3" key="1">
    <citation type="journal article" date="2018" name="Nat. Microbiol.">
        <title>Leveraging single-cell genomics to expand the fungal tree of life.</title>
        <authorList>
            <person name="Ahrendt S.R."/>
            <person name="Quandt C.A."/>
            <person name="Ciobanu D."/>
            <person name="Clum A."/>
            <person name="Salamov A."/>
            <person name="Andreopoulos B."/>
            <person name="Cheng J.F."/>
            <person name="Woyke T."/>
            <person name="Pelin A."/>
            <person name="Henrissat B."/>
            <person name="Reynolds N.K."/>
            <person name="Benny G.L."/>
            <person name="Smith M.E."/>
            <person name="James T.Y."/>
            <person name="Grigoriev I.V."/>
        </authorList>
    </citation>
    <scope>NUCLEOTIDE SEQUENCE [LARGE SCALE GENOMIC DNA]</scope>
</reference>
<feature type="region of interest" description="Disordered" evidence="1">
    <location>
        <begin position="252"/>
        <end position="276"/>
    </location>
</feature>
<keyword evidence="3" id="KW-1185">Reference proteome</keyword>
<accession>A0A4P9VW76</accession>
<organism evidence="2 3">
    <name type="scientific">Blyttiomyces helicus</name>
    <dbReference type="NCBI Taxonomy" id="388810"/>
    <lineage>
        <taxon>Eukaryota</taxon>
        <taxon>Fungi</taxon>
        <taxon>Fungi incertae sedis</taxon>
        <taxon>Chytridiomycota</taxon>
        <taxon>Chytridiomycota incertae sedis</taxon>
        <taxon>Chytridiomycetes</taxon>
        <taxon>Chytridiomycetes incertae sedis</taxon>
        <taxon>Blyttiomyces</taxon>
    </lineage>
</organism>
<sequence length="444" mass="46237">MATNGLGGGGGGHGGGAMPTGGRGSNGGHGSSRPHNDGTGLIKAEILRVDKEVKEQGQPVPGDPFAEVLYYIRPYLAEKVHAPSGCLEHITMLGPYPSNNGPREHAPMILGAANMSPAGRAPVPRPTTQYQPVAPFAFPAPAVALPVAAPPAAPLAPPPVSHPRTATTSASHSIPPINSSSHSAPAPHRPYSRAPAPPASGFSSKSDEKRARWRNTFHKGDLMSYFDKMVDTMNQMGPHTIKDIPDLLAKPSYPYSAERNGGPSQPRQLPVSSSAHVPPPVVPAATKKVSPPVLAADAPVPAEDTPVPVVDALMHAPTQPADALPVEPPKRLAIRLRIPASVVSKPDAASSSGSASRSAPDLVVAPAPRKGSASRKGSATTTERDINKDLKEDSRKRGADDVDSAHKGAIKKQRPSVTSEEGEKKARERAKAEAEAARDGKSKK</sequence>
<dbReference type="EMBL" id="ML001908">
    <property type="protein sequence ID" value="RKO82923.1"/>
    <property type="molecule type" value="Genomic_DNA"/>
</dbReference>
<feature type="compositionally biased region" description="Gly residues" evidence="1">
    <location>
        <begin position="1"/>
        <end position="30"/>
    </location>
</feature>
<protein>
    <submittedName>
        <fullName evidence="2">Uncharacterized protein</fullName>
    </submittedName>
</protein>
<feature type="region of interest" description="Disordered" evidence="1">
    <location>
        <begin position="337"/>
        <end position="444"/>
    </location>
</feature>
<feature type="compositionally biased region" description="Basic and acidic residues" evidence="1">
    <location>
        <begin position="421"/>
        <end position="444"/>
    </location>
</feature>
<feature type="region of interest" description="Disordered" evidence="1">
    <location>
        <begin position="155"/>
        <end position="211"/>
    </location>
</feature>
<dbReference type="Proteomes" id="UP000269721">
    <property type="component" value="Unassembled WGS sequence"/>
</dbReference>
<evidence type="ECO:0000313" key="2">
    <source>
        <dbReference type="EMBL" id="RKO82923.1"/>
    </source>
</evidence>
<feature type="compositionally biased region" description="Basic and acidic residues" evidence="1">
    <location>
        <begin position="382"/>
        <end position="406"/>
    </location>
</feature>
<name>A0A4P9VW76_9FUNG</name>
<feature type="region of interest" description="Disordered" evidence="1">
    <location>
        <begin position="1"/>
        <end position="39"/>
    </location>
</feature>